<comment type="similarity">
    <text evidence="2">Belongs to the EamA transporter family.</text>
</comment>
<evidence type="ECO:0000313" key="10">
    <source>
        <dbReference type="Proteomes" id="UP000315343"/>
    </source>
</evidence>
<dbReference type="EMBL" id="VLKH01000003">
    <property type="protein sequence ID" value="TWH81661.1"/>
    <property type="molecule type" value="Genomic_DNA"/>
</dbReference>
<dbReference type="GO" id="GO:0005886">
    <property type="term" value="C:plasma membrane"/>
    <property type="evidence" value="ECO:0007669"/>
    <property type="project" value="UniProtKB-SubCell"/>
</dbReference>
<feature type="transmembrane region" description="Helical" evidence="7">
    <location>
        <begin position="182"/>
        <end position="205"/>
    </location>
</feature>
<feature type="transmembrane region" description="Helical" evidence="7">
    <location>
        <begin position="37"/>
        <end position="55"/>
    </location>
</feature>
<dbReference type="PANTHER" id="PTHR42920:SF11">
    <property type="entry name" value="INNER MEMBRANE PROTEIN YTFF"/>
    <property type="match status" value="1"/>
</dbReference>
<comment type="subcellular location">
    <subcellularLocation>
        <location evidence="1">Cell membrane</location>
        <topology evidence="1">Multi-pass membrane protein</topology>
    </subcellularLocation>
</comment>
<organism evidence="9 10">
    <name type="scientific">Sedimentibacter saalensis</name>
    <dbReference type="NCBI Taxonomy" id="130788"/>
    <lineage>
        <taxon>Bacteria</taxon>
        <taxon>Bacillati</taxon>
        <taxon>Bacillota</taxon>
        <taxon>Tissierellia</taxon>
        <taxon>Sedimentibacter</taxon>
    </lineage>
</organism>
<evidence type="ECO:0000259" key="8">
    <source>
        <dbReference type="Pfam" id="PF00892"/>
    </source>
</evidence>
<keyword evidence="10" id="KW-1185">Reference proteome</keyword>
<comment type="caution">
    <text evidence="9">The sequence shown here is derived from an EMBL/GenBank/DDBJ whole genome shotgun (WGS) entry which is preliminary data.</text>
</comment>
<protein>
    <submittedName>
        <fullName evidence="9">Drug/metabolite transporter (DMT)-like permease</fullName>
    </submittedName>
</protein>
<evidence type="ECO:0000313" key="9">
    <source>
        <dbReference type="EMBL" id="TWH81661.1"/>
    </source>
</evidence>
<evidence type="ECO:0000256" key="1">
    <source>
        <dbReference type="ARBA" id="ARBA00004651"/>
    </source>
</evidence>
<accession>A0A562JER6</accession>
<gene>
    <name evidence="9" type="ORF">LY60_01416</name>
</gene>
<keyword evidence="4 7" id="KW-0812">Transmembrane</keyword>
<dbReference type="AlphaFoldDB" id="A0A562JER6"/>
<feature type="transmembrane region" description="Helical" evidence="7">
    <location>
        <begin position="128"/>
        <end position="145"/>
    </location>
</feature>
<evidence type="ECO:0000256" key="4">
    <source>
        <dbReference type="ARBA" id="ARBA00022692"/>
    </source>
</evidence>
<dbReference type="PANTHER" id="PTHR42920">
    <property type="entry name" value="OS03G0707200 PROTEIN-RELATED"/>
    <property type="match status" value="1"/>
</dbReference>
<dbReference type="RefSeq" id="WP_145081789.1">
    <property type="nucleotide sequence ID" value="NZ_DAMBUX010000019.1"/>
</dbReference>
<evidence type="ECO:0000256" key="7">
    <source>
        <dbReference type="SAM" id="Phobius"/>
    </source>
</evidence>
<dbReference type="OrthoDB" id="9794287at2"/>
<feature type="transmembrane region" description="Helical" evidence="7">
    <location>
        <begin position="75"/>
        <end position="96"/>
    </location>
</feature>
<keyword evidence="3" id="KW-1003">Cell membrane</keyword>
<dbReference type="InterPro" id="IPR051258">
    <property type="entry name" value="Diverse_Substrate_Transporter"/>
</dbReference>
<evidence type="ECO:0000256" key="6">
    <source>
        <dbReference type="ARBA" id="ARBA00023136"/>
    </source>
</evidence>
<dbReference type="Proteomes" id="UP000315343">
    <property type="component" value="Unassembled WGS sequence"/>
</dbReference>
<feature type="transmembrane region" description="Helical" evidence="7">
    <location>
        <begin position="211"/>
        <end position="234"/>
    </location>
</feature>
<feature type="domain" description="EamA" evidence="8">
    <location>
        <begin position="155"/>
        <end position="286"/>
    </location>
</feature>
<proteinExistence type="inferred from homology"/>
<name>A0A562JER6_9FIRM</name>
<sequence>MVKHYKAIFYAILAAALYAISAPISKLLLKEVPPTMMASFLYLGAGLGMSFVDMIKQRKFAEKTEARLTKQELPYTIWMVALDIAAPIFLMLGLTMTSAANVSLLNNFEIVATSIIALLIFKEPIGKRLWGAIFLITISSIILSVEDLSSFSFSFGSIFVLLASVCWGMENNCTSKLSVKDPLQVVIIKGFGSGIGSLIIALALGEKVSNIYYTIAALILGFFAYGLSIFFYIYAQRDLGAAKTSAYYAISPFIGVGISLTIFNEIPTTSFIIALSIMIIGMYFASTEGHRHRHHHIAITHDHFHSHDDGQHNHIHDKTVKGNHTHIHTHEEYTHSHKYSLDIHHNHAH</sequence>
<keyword evidence="6 7" id="KW-0472">Membrane</keyword>
<evidence type="ECO:0000256" key="2">
    <source>
        <dbReference type="ARBA" id="ARBA00007362"/>
    </source>
</evidence>
<dbReference type="SUPFAM" id="SSF103481">
    <property type="entry name" value="Multidrug resistance efflux transporter EmrE"/>
    <property type="match status" value="2"/>
</dbReference>
<evidence type="ECO:0000256" key="3">
    <source>
        <dbReference type="ARBA" id="ARBA00022475"/>
    </source>
</evidence>
<dbReference type="InterPro" id="IPR000620">
    <property type="entry name" value="EamA_dom"/>
</dbReference>
<feature type="transmembrane region" description="Helical" evidence="7">
    <location>
        <begin position="102"/>
        <end position="121"/>
    </location>
</feature>
<evidence type="ECO:0000256" key="5">
    <source>
        <dbReference type="ARBA" id="ARBA00022989"/>
    </source>
</evidence>
<keyword evidence="5 7" id="KW-1133">Transmembrane helix</keyword>
<feature type="transmembrane region" description="Helical" evidence="7">
    <location>
        <begin position="269"/>
        <end position="286"/>
    </location>
</feature>
<reference evidence="9 10" key="1">
    <citation type="submission" date="2019-07" db="EMBL/GenBank/DDBJ databases">
        <title>Genomic Encyclopedia of Type Strains, Phase I: the one thousand microbial genomes (KMG-I) project.</title>
        <authorList>
            <person name="Kyrpides N."/>
        </authorList>
    </citation>
    <scope>NUCLEOTIDE SEQUENCE [LARGE SCALE GENOMIC DNA]</scope>
    <source>
        <strain evidence="9 10">DSM 13558</strain>
    </source>
</reference>
<feature type="transmembrane region" description="Helical" evidence="7">
    <location>
        <begin position="246"/>
        <end position="263"/>
    </location>
</feature>
<dbReference type="InterPro" id="IPR037185">
    <property type="entry name" value="EmrE-like"/>
</dbReference>
<feature type="transmembrane region" description="Helical" evidence="7">
    <location>
        <begin position="151"/>
        <end position="170"/>
    </location>
</feature>
<feature type="domain" description="EamA" evidence="8">
    <location>
        <begin position="6"/>
        <end position="144"/>
    </location>
</feature>
<dbReference type="Pfam" id="PF00892">
    <property type="entry name" value="EamA"/>
    <property type="match status" value="2"/>
</dbReference>